<reference evidence="5 6" key="1">
    <citation type="submission" date="2019-12" db="EMBL/GenBank/DDBJ databases">
        <authorList>
            <person name="Huq M.A."/>
        </authorList>
    </citation>
    <scope>NUCLEOTIDE SEQUENCE [LARGE SCALE GENOMIC DNA]</scope>
    <source>
        <strain evidence="5 6">MAH-25</strain>
    </source>
</reference>
<dbReference type="PROSITE" id="PS50110">
    <property type="entry name" value="RESPONSE_REGULATORY"/>
    <property type="match status" value="1"/>
</dbReference>
<feature type="region of interest" description="Disordered" evidence="3">
    <location>
        <begin position="123"/>
        <end position="145"/>
    </location>
</feature>
<dbReference type="Proteomes" id="UP000469385">
    <property type="component" value="Unassembled WGS sequence"/>
</dbReference>
<evidence type="ECO:0000256" key="1">
    <source>
        <dbReference type="ARBA" id="ARBA00022553"/>
    </source>
</evidence>
<evidence type="ECO:0000313" key="5">
    <source>
        <dbReference type="EMBL" id="MVQ30858.1"/>
    </source>
</evidence>
<evidence type="ECO:0000256" key="3">
    <source>
        <dbReference type="SAM" id="MobiDB-lite"/>
    </source>
</evidence>
<dbReference type="PANTHER" id="PTHR44591">
    <property type="entry name" value="STRESS RESPONSE REGULATOR PROTEIN 1"/>
    <property type="match status" value="1"/>
</dbReference>
<dbReference type="InterPro" id="IPR050595">
    <property type="entry name" value="Bact_response_regulator"/>
</dbReference>
<evidence type="ECO:0000313" key="6">
    <source>
        <dbReference type="Proteomes" id="UP000469385"/>
    </source>
</evidence>
<feature type="modified residue" description="4-aspartylphosphate" evidence="2">
    <location>
        <position position="57"/>
    </location>
</feature>
<keyword evidence="6" id="KW-1185">Reference proteome</keyword>
<accession>A0A6N8IVN3</accession>
<dbReference type="PANTHER" id="PTHR44591:SF25">
    <property type="entry name" value="CHEMOTAXIS TWO-COMPONENT RESPONSE REGULATOR"/>
    <property type="match status" value="1"/>
</dbReference>
<dbReference type="Gene3D" id="3.40.50.2300">
    <property type="match status" value="1"/>
</dbReference>
<comment type="caution">
    <text evidence="5">The sequence shown here is derived from an EMBL/GenBank/DDBJ whole genome shotgun (WGS) entry which is preliminary data.</text>
</comment>
<organism evidence="5 6">
    <name type="scientific">Ramlibacter pinisoli</name>
    <dbReference type="NCBI Taxonomy" id="2682844"/>
    <lineage>
        <taxon>Bacteria</taxon>
        <taxon>Pseudomonadati</taxon>
        <taxon>Pseudomonadota</taxon>
        <taxon>Betaproteobacteria</taxon>
        <taxon>Burkholderiales</taxon>
        <taxon>Comamonadaceae</taxon>
        <taxon>Ramlibacter</taxon>
    </lineage>
</organism>
<name>A0A6N8IVN3_9BURK</name>
<dbReference type="SUPFAM" id="SSF52172">
    <property type="entry name" value="CheY-like"/>
    <property type="match status" value="1"/>
</dbReference>
<protein>
    <submittedName>
        <fullName evidence="5">Response regulator</fullName>
    </submittedName>
</protein>
<evidence type="ECO:0000256" key="2">
    <source>
        <dbReference type="PROSITE-ProRule" id="PRU00169"/>
    </source>
</evidence>
<keyword evidence="1 2" id="KW-0597">Phosphoprotein</keyword>
<dbReference type="SMART" id="SM00448">
    <property type="entry name" value="REC"/>
    <property type="match status" value="1"/>
</dbReference>
<dbReference type="AlphaFoldDB" id="A0A6N8IVN3"/>
<dbReference type="GO" id="GO:0000160">
    <property type="term" value="P:phosphorelay signal transduction system"/>
    <property type="evidence" value="ECO:0007669"/>
    <property type="project" value="InterPro"/>
</dbReference>
<proteinExistence type="predicted"/>
<dbReference type="Pfam" id="PF00072">
    <property type="entry name" value="Response_reg"/>
    <property type="match status" value="1"/>
</dbReference>
<dbReference type="RefSeq" id="WP_157398965.1">
    <property type="nucleotide sequence ID" value="NZ_WSEL01000009.1"/>
</dbReference>
<sequence length="145" mass="15980">MSNVAALIHVVDDERAVRNALKRLFRSTGMRVEAFGSGHEFLDAIMARHVPDCVVLDIRMPAITGFQVQARLKAASLAVPVIFLTALDEIGDEERAMQSGAFAFLRKPVDENALLSKVERAVQERRRERGLPLAGSDADRPSLLD</sequence>
<dbReference type="InterPro" id="IPR011006">
    <property type="entry name" value="CheY-like_superfamily"/>
</dbReference>
<evidence type="ECO:0000259" key="4">
    <source>
        <dbReference type="PROSITE" id="PS50110"/>
    </source>
</evidence>
<dbReference type="EMBL" id="WSEL01000009">
    <property type="protein sequence ID" value="MVQ30858.1"/>
    <property type="molecule type" value="Genomic_DNA"/>
</dbReference>
<gene>
    <name evidence="5" type="ORF">GON04_15465</name>
</gene>
<dbReference type="InterPro" id="IPR001789">
    <property type="entry name" value="Sig_transdc_resp-reg_receiver"/>
</dbReference>
<feature type="domain" description="Response regulatory" evidence="4">
    <location>
        <begin position="7"/>
        <end position="122"/>
    </location>
</feature>